<dbReference type="Gene3D" id="3.40.50.280">
    <property type="entry name" value="Cobalamin-binding domain"/>
    <property type="match status" value="1"/>
</dbReference>
<dbReference type="InterPro" id="IPR003759">
    <property type="entry name" value="Cbl-bd_cap"/>
</dbReference>
<dbReference type="PROSITE" id="PS51332">
    <property type="entry name" value="B12_BINDING"/>
    <property type="match status" value="1"/>
</dbReference>
<dbReference type="PANTHER" id="PTHR46558:SF11">
    <property type="entry name" value="HTH-TYPE TRANSCRIPTIONAL REGULATOR XRE"/>
    <property type="match status" value="1"/>
</dbReference>
<feature type="domain" description="HTH cro/C1-type" evidence="2">
    <location>
        <begin position="11"/>
        <end position="65"/>
    </location>
</feature>
<dbReference type="GO" id="GO:0031419">
    <property type="term" value="F:cobalamin binding"/>
    <property type="evidence" value="ECO:0007669"/>
    <property type="project" value="InterPro"/>
</dbReference>
<dbReference type="GO" id="GO:0046872">
    <property type="term" value="F:metal ion binding"/>
    <property type="evidence" value="ECO:0007669"/>
    <property type="project" value="InterPro"/>
</dbReference>
<gene>
    <name evidence="4" type="ORF">EW093_03890</name>
</gene>
<dbReference type="OrthoDB" id="5756833at2"/>
<evidence type="ECO:0000313" key="5">
    <source>
        <dbReference type="Proteomes" id="UP000323824"/>
    </source>
</evidence>
<dbReference type="InterPro" id="IPR036724">
    <property type="entry name" value="Cobalamin-bd_sf"/>
</dbReference>
<dbReference type="InterPro" id="IPR010982">
    <property type="entry name" value="Lambda_DNA-bd_dom_sf"/>
</dbReference>
<dbReference type="GO" id="GO:0003677">
    <property type="term" value="F:DNA binding"/>
    <property type="evidence" value="ECO:0007669"/>
    <property type="project" value="UniProtKB-KW"/>
</dbReference>
<dbReference type="CDD" id="cd02065">
    <property type="entry name" value="B12-binding_like"/>
    <property type="match status" value="1"/>
</dbReference>
<dbReference type="SMART" id="SM00530">
    <property type="entry name" value="HTH_XRE"/>
    <property type="match status" value="1"/>
</dbReference>
<organism evidence="4 5">
    <name type="scientific">Thiospirochaeta perfilievii</name>
    <dbReference type="NCBI Taxonomy" id="252967"/>
    <lineage>
        <taxon>Bacteria</taxon>
        <taxon>Pseudomonadati</taxon>
        <taxon>Spirochaetota</taxon>
        <taxon>Spirochaetia</taxon>
        <taxon>Spirochaetales</taxon>
        <taxon>Spirochaetaceae</taxon>
        <taxon>Thiospirochaeta</taxon>
    </lineage>
</organism>
<proteinExistence type="predicted"/>
<dbReference type="InterPro" id="IPR006158">
    <property type="entry name" value="Cobalamin-bd"/>
</dbReference>
<dbReference type="AlphaFoldDB" id="A0A5C1Q8W2"/>
<accession>A0A5C1Q8W2</accession>
<dbReference type="PROSITE" id="PS50943">
    <property type="entry name" value="HTH_CROC1"/>
    <property type="match status" value="1"/>
</dbReference>
<evidence type="ECO:0000313" key="4">
    <source>
        <dbReference type="EMBL" id="QEN03877.1"/>
    </source>
</evidence>
<keyword evidence="1" id="KW-0238">DNA-binding</keyword>
<dbReference type="Pfam" id="PF02310">
    <property type="entry name" value="B12-binding"/>
    <property type="match status" value="1"/>
</dbReference>
<dbReference type="Pfam" id="PF02607">
    <property type="entry name" value="B12-binding_2"/>
    <property type="match status" value="1"/>
</dbReference>
<dbReference type="RefSeq" id="WP_149567134.1">
    <property type="nucleotide sequence ID" value="NZ_CP035807.1"/>
</dbReference>
<dbReference type="Gene3D" id="1.10.260.40">
    <property type="entry name" value="lambda repressor-like DNA-binding domains"/>
    <property type="match status" value="1"/>
</dbReference>
<dbReference type="EMBL" id="CP035807">
    <property type="protein sequence ID" value="QEN03877.1"/>
    <property type="molecule type" value="Genomic_DNA"/>
</dbReference>
<evidence type="ECO:0000259" key="3">
    <source>
        <dbReference type="PROSITE" id="PS51332"/>
    </source>
</evidence>
<dbReference type="Proteomes" id="UP000323824">
    <property type="component" value="Chromosome"/>
</dbReference>
<dbReference type="PANTHER" id="PTHR46558">
    <property type="entry name" value="TRACRIPTIONAL REGULATORY PROTEIN-RELATED-RELATED"/>
    <property type="match status" value="1"/>
</dbReference>
<dbReference type="InterPro" id="IPR036594">
    <property type="entry name" value="Meth_synthase_dom"/>
</dbReference>
<feature type="domain" description="B12-binding" evidence="3">
    <location>
        <begin position="168"/>
        <end position="292"/>
    </location>
</feature>
<protein>
    <submittedName>
        <fullName evidence="4">Helix-turn-helix domain-containing protein</fullName>
    </submittedName>
</protein>
<dbReference type="KEGG" id="sper:EW093_03890"/>
<dbReference type="SUPFAM" id="SSF52242">
    <property type="entry name" value="Cobalamin (vitamin B12)-binding domain"/>
    <property type="match status" value="1"/>
</dbReference>
<dbReference type="Gene3D" id="1.10.1240.10">
    <property type="entry name" value="Methionine synthase domain"/>
    <property type="match status" value="1"/>
</dbReference>
<sequence length="292" mass="33154">MESKSSFGERFKTLRKSKKLTQKEVAKELGLGQSAIANYEQGTRFPDEKTLRQITKYFNTSLDYLMNIKTEGTDIKNRVEISSLFTKYKKLILSNKFPEALKLILNAQDSGIDIIEIFNSIFLPLLKHTGELWECSIIDVAKEHLISEELERTIVILTYRSKTKELKNIRCVCATPGGELHRISIRIVSEILKREGYPTWFLGVNTPTKDIIELCKKNSIDFLILSSTMPSSIDSANNIIYGIRLDKSLDNCKIIVGGPAYEKDRRAEKVTRADFVINNLQGIVDTVNNLAN</sequence>
<dbReference type="Pfam" id="PF12844">
    <property type="entry name" value="HTH_19"/>
    <property type="match status" value="1"/>
</dbReference>
<evidence type="ECO:0000259" key="2">
    <source>
        <dbReference type="PROSITE" id="PS50943"/>
    </source>
</evidence>
<reference evidence="4 5" key="2">
    <citation type="submission" date="2019-09" db="EMBL/GenBank/DDBJ databases">
        <title>Complete Genome Sequence and Methylome Analysis of free living Spirochaetas.</title>
        <authorList>
            <person name="Leshcheva N."/>
            <person name="Mikheeva N."/>
        </authorList>
    </citation>
    <scope>NUCLEOTIDE SEQUENCE [LARGE SCALE GENOMIC DNA]</scope>
    <source>
        <strain evidence="4 5">P</strain>
    </source>
</reference>
<dbReference type="InterPro" id="IPR001387">
    <property type="entry name" value="Cro/C1-type_HTH"/>
</dbReference>
<reference evidence="4 5" key="1">
    <citation type="submission" date="2019-02" db="EMBL/GenBank/DDBJ databases">
        <authorList>
            <person name="Fomenkov A."/>
            <person name="Dubinina G."/>
            <person name="Grabovich M."/>
            <person name="Vincze T."/>
            <person name="Roberts R.J."/>
        </authorList>
    </citation>
    <scope>NUCLEOTIDE SEQUENCE [LARGE SCALE GENOMIC DNA]</scope>
    <source>
        <strain evidence="4 5">P</strain>
    </source>
</reference>
<dbReference type="CDD" id="cd00093">
    <property type="entry name" value="HTH_XRE"/>
    <property type="match status" value="1"/>
</dbReference>
<dbReference type="SUPFAM" id="SSF47413">
    <property type="entry name" value="lambda repressor-like DNA-binding domains"/>
    <property type="match status" value="1"/>
</dbReference>
<name>A0A5C1Q8W2_9SPIO</name>
<evidence type="ECO:0000256" key="1">
    <source>
        <dbReference type="ARBA" id="ARBA00023125"/>
    </source>
</evidence>
<keyword evidence="5" id="KW-1185">Reference proteome</keyword>